<keyword evidence="1" id="KW-0472">Membrane</keyword>
<accession>A0A0C1EBT6</accession>
<dbReference type="EMBL" id="JSAM01000075">
    <property type="protein sequence ID" value="KIA77508.1"/>
    <property type="molecule type" value="Genomic_DNA"/>
</dbReference>
<keyword evidence="1" id="KW-1133">Transmembrane helix</keyword>
<protein>
    <submittedName>
        <fullName evidence="2">Uncharacterized protein</fullName>
    </submittedName>
</protein>
<reference evidence="2 3" key="1">
    <citation type="journal article" date="2014" name="Mol. Biol. Evol.">
        <title>Massive expansion of Ubiquitination-related gene families within the Chlamydiae.</title>
        <authorList>
            <person name="Domman D."/>
            <person name="Collingro A."/>
            <person name="Lagkouvardos I."/>
            <person name="Gehre L."/>
            <person name="Weinmaier T."/>
            <person name="Rattei T."/>
            <person name="Subtil A."/>
            <person name="Horn M."/>
        </authorList>
    </citation>
    <scope>NUCLEOTIDE SEQUENCE [LARGE SCALE GENOMIC DNA]</scope>
    <source>
        <strain evidence="2 3">OEW1</strain>
    </source>
</reference>
<organism evidence="2 3">
    <name type="scientific">Parachlamydia acanthamoebae</name>
    <dbReference type="NCBI Taxonomy" id="83552"/>
    <lineage>
        <taxon>Bacteria</taxon>
        <taxon>Pseudomonadati</taxon>
        <taxon>Chlamydiota</taxon>
        <taxon>Chlamydiia</taxon>
        <taxon>Parachlamydiales</taxon>
        <taxon>Parachlamydiaceae</taxon>
        <taxon>Parachlamydia</taxon>
    </lineage>
</organism>
<evidence type="ECO:0000256" key="1">
    <source>
        <dbReference type="SAM" id="Phobius"/>
    </source>
</evidence>
<dbReference type="Proteomes" id="UP000031307">
    <property type="component" value="Unassembled WGS sequence"/>
</dbReference>
<evidence type="ECO:0000313" key="2">
    <source>
        <dbReference type="EMBL" id="KIA77508.1"/>
    </source>
</evidence>
<sequence length="100" mass="10008">MSSPVHVPSNTYVHTSLQESTKKRGALILVAAAISLIATGILLTASTLGLAGGIGFCMTGVGIPLGILVIAISTGILCAAGAAGYGTFYLSKKGISKLME</sequence>
<name>A0A0C1EBT6_9BACT</name>
<dbReference type="PATRIC" id="fig|83552.4.peg.1372"/>
<dbReference type="AlphaFoldDB" id="A0A0C1EBT6"/>
<comment type="caution">
    <text evidence="2">The sequence shown here is derived from an EMBL/GenBank/DDBJ whole genome shotgun (WGS) entry which is preliminary data.</text>
</comment>
<dbReference type="RefSeq" id="WP_006340181.1">
    <property type="nucleotide sequence ID" value="NZ_BAWW01000008.1"/>
</dbReference>
<evidence type="ECO:0000313" key="3">
    <source>
        <dbReference type="Proteomes" id="UP000031307"/>
    </source>
</evidence>
<proteinExistence type="predicted"/>
<feature type="transmembrane region" description="Helical" evidence="1">
    <location>
        <begin position="63"/>
        <end position="90"/>
    </location>
</feature>
<keyword evidence="1" id="KW-0812">Transmembrane</keyword>
<gene>
    <name evidence="2" type="ORF">DB43_GF00500</name>
</gene>
<feature type="transmembrane region" description="Helical" evidence="1">
    <location>
        <begin position="26"/>
        <end position="51"/>
    </location>
</feature>